<evidence type="ECO:0000256" key="2">
    <source>
        <dbReference type="ARBA" id="ARBA00023043"/>
    </source>
</evidence>
<dbReference type="Gene3D" id="1.25.40.20">
    <property type="entry name" value="Ankyrin repeat-containing domain"/>
    <property type="match status" value="1"/>
</dbReference>
<keyword evidence="1" id="KW-0677">Repeat</keyword>
<dbReference type="InterPro" id="IPR036770">
    <property type="entry name" value="Ankyrin_rpt-contain_sf"/>
</dbReference>
<dbReference type="GO" id="GO:0071356">
    <property type="term" value="P:cellular response to tumor necrosis factor"/>
    <property type="evidence" value="ECO:0007669"/>
    <property type="project" value="TreeGrafter"/>
</dbReference>
<evidence type="ECO:0000256" key="3">
    <source>
        <dbReference type="PROSITE-ProRule" id="PRU00023"/>
    </source>
</evidence>
<dbReference type="SUPFAM" id="SSF48403">
    <property type="entry name" value="Ankyrin repeat"/>
    <property type="match status" value="1"/>
</dbReference>
<accession>A0A894YVP8</accession>
<dbReference type="PROSITE" id="PS50297">
    <property type="entry name" value="ANK_REP_REGION"/>
    <property type="match status" value="3"/>
</dbReference>
<dbReference type="InterPro" id="IPR051070">
    <property type="entry name" value="NF-kappa-B_inhibitor"/>
</dbReference>
<gene>
    <name evidence="5" type="primary">cact</name>
</gene>
<sequence length="391" mass="43956">MSRRAEQTSHSVSDTSKKNISENEYTDSGFLSSGNMIVSEEITDELEDVDDEEKKPKNVKKTEYKSDLHQDKVEEAMYVDSGVMCLSEDLCNLSIEENPNLNDLGSKRKPVECDRNRQSQIISDRENPTENAWISFYQQDEDGDTELHLAIANGILDVAAALIQMAPHPRLLDTANDDALTPLHIAVSRRLTSIVRLLIIAGARPGPRNLSGDSPLHIAARLGDLDCCKAILYPVQSQEREQMVLRYSAQLYTTYDVEQWNHEGRTCLHVAAQYGHIEILRHLVWFGADVNAGDGTQGLTALHYAVIRKDINLLSFLLYECDKIDLNRTNYGGLTAYKMCRDQNIIEMFHQKGVSESPYNSEDDYCTDSEDEEASFGSGFIPSMVTNRPLV</sequence>
<name>A0A894YVP8_COCSE</name>
<feature type="repeat" description="ANK" evidence="3">
    <location>
        <begin position="178"/>
        <end position="210"/>
    </location>
</feature>
<protein>
    <submittedName>
        <fullName evidence="5">Cactus</fullName>
    </submittedName>
</protein>
<feature type="region of interest" description="Disordered" evidence="4">
    <location>
        <begin position="1"/>
        <end position="63"/>
    </location>
</feature>
<reference evidence="5" key="1">
    <citation type="submission" date="2021-01" db="EMBL/GenBank/DDBJ databases">
        <authorList>
            <person name="Mehlhorn S.G."/>
            <person name="Ulrich J."/>
            <person name="Baden C."/>
            <person name="Lueke B."/>
            <person name="Buer B."/>
            <person name="Maiwald F."/>
            <person name="Geibel S."/>
            <person name="Bucher G."/>
            <person name="Nauen R."/>
        </authorList>
    </citation>
    <scope>NUCLEOTIDE SEQUENCE</scope>
</reference>
<evidence type="ECO:0000256" key="1">
    <source>
        <dbReference type="ARBA" id="ARBA00022737"/>
    </source>
</evidence>
<feature type="compositionally biased region" description="Basic and acidic residues" evidence="4">
    <location>
        <begin position="52"/>
        <end position="63"/>
    </location>
</feature>
<feature type="repeat" description="ANK" evidence="3">
    <location>
        <begin position="142"/>
        <end position="174"/>
    </location>
</feature>
<dbReference type="EMBL" id="MW452563">
    <property type="protein sequence ID" value="QRY06426.1"/>
    <property type="molecule type" value="mRNA"/>
</dbReference>
<dbReference type="InterPro" id="IPR002110">
    <property type="entry name" value="Ankyrin_rpt"/>
</dbReference>
<feature type="repeat" description="ANK" evidence="3">
    <location>
        <begin position="211"/>
        <end position="232"/>
    </location>
</feature>
<dbReference type="PANTHER" id="PTHR46680">
    <property type="entry name" value="NF-KAPPA-B INHIBITOR ALPHA"/>
    <property type="match status" value="1"/>
</dbReference>
<evidence type="ECO:0000256" key="4">
    <source>
        <dbReference type="SAM" id="MobiDB-lite"/>
    </source>
</evidence>
<organism evidence="5">
    <name type="scientific">Coccinella septempunctata</name>
    <name type="common">Seven-spotted ladybird beetle</name>
    <dbReference type="NCBI Taxonomy" id="41139"/>
    <lineage>
        <taxon>Eukaryota</taxon>
        <taxon>Metazoa</taxon>
        <taxon>Ecdysozoa</taxon>
        <taxon>Arthropoda</taxon>
        <taxon>Hexapoda</taxon>
        <taxon>Insecta</taxon>
        <taxon>Pterygota</taxon>
        <taxon>Neoptera</taxon>
        <taxon>Endopterygota</taxon>
        <taxon>Coleoptera</taxon>
        <taxon>Polyphaga</taxon>
        <taxon>Cucujiformia</taxon>
        <taxon>Coccinelloidea</taxon>
        <taxon>Coccinellidae</taxon>
        <taxon>Coccinellinae</taxon>
        <taxon>Coccinellini</taxon>
        <taxon>Coccinella</taxon>
    </lineage>
</organism>
<dbReference type="GO" id="GO:0051059">
    <property type="term" value="F:NF-kappaB binding"/>
    <property type="evidence" value="ECO:0007669"/>
    <property type="project" value="TreeGrafter"/>
</dbReference>
<dbReference type="SMART" id="SM00248">
    <property type="entry name" value="ANK"/>
    <property type="match status" value="5"/>
</dbReference>
<dbReference type="PROSITE" id="PS50088">
    <property type="entry name" value="ANK_REPEAT"/>
    <property type="match status" value="4"/>
</dbReference>
<dbReference type="PANTHER" id="PTHR46680:SF3">
    <property type="entry name" value="NF-KAPPA-B INHIBITOR CACTUS"/>
    <property type="match status" value="1"/>
</dbReference>
<dbReference type="AlphaFoldDB" id="A0A894YVP8"/>
<dbReference type="Pfam" id="PF12796">
    <property type="entry name" value="Ank_2"/>
    <property type="match status" value="2"/>
</dbReference>
<proteinExistence type="evidence at transcript level"/>
<keyword evidence="2 3" id="KW-0040">ANK repeat</keyword>
<dbReference type="GO" id="GO:0005829">
    <property type="term" value="C:cytosol"/>
    <property type="evidence" value="ECO:0007669"/>
    <property type="project" value="TreeGrafter"/>
</dbReference>
<feature type="compositionally biased region" description="Acidic residues" evidence="4">
    <location>
        <begin position="41"/>
        <end position="51"/>
    </location>
</feature>
<evidence type="ECO:0000313" key="5">
    <source>
        <dbReference type="EMBL" id="QRY06426.1"/>
    </source>
</evidence>
<dbReference type="OrthoDB" id="20727at2759"/>
<feature type="repeat" description="ANK" evidence="3">
    <location>
        <begin position="263"/>
        <end position="295"/>
    </location>
</feature>